<sequence>MAKTGRKTQKKVGEAEKKQKASEIEEGMADQSTNRSVGDVDLEVRIQEHHHSGGKDAVLPENSARRRASWAEVLNSNLFHLGSKPLVIKPWSVEKGINYREITKVPVWVQLRGLELKYWNIDTLSRMASTLGLPIMTDELTASRDKVQYARILVEMEIKEQVPEQICFEDEKGNVQEQKVTYEWKPVQCQGCKGYGHSGEQCRNNQVMKQSVRNGENSLRSLEMTTGKITSNEGEKMKQKEVMIQQRQQGYKEEKIYRPNATGRKNENVIMEKKIWNSMYERGSTSENKEMTGIESEEVIVHTLDPDPGIHE</sequence>
<feature type="region of interest" description="Disordered" evidence="1">
    <location>
        <begin position="1"/>
        <end position="37"/>
    </location>
</feature>
<evidence type="ECO:0000256" key="1">
    <source>
        <dbReference type="SAM" id="MobiDB-lite"/>
    </source>
</evidence>
<dbReference type="Proteomes" id="UP001161247">
    <property type="component" value="Chromosome 7"/>
</dbReference>
<gene>
    <name evidence="2" type="ORF">OLC1_LOCUS19950</name>
</gene>
<organism evidence="2 3">
    <name type="scientific">Oldenlandia corymbosa var. corymbosa</name>
    <dbReference type="NCBI Taxonomy" id="529605"/>
    <lineage>
        <taxon>Eukaryota</taxon>
        <taxon>Viridiplantae</taxon>
        <taxon>Streptophyta</taxon>
        <taxon>Embryophyta</taxon>
        <taxon>Tracheophyta</taxon>
        <taxon>Spermatophyta</taxon>
        <taxon>Magnoliopsida</taxon>
        <taxon>eudicotyledons</taxon>
        <taxon>Gunneridae</taxon>
        <taxon>Pentapetalae</taxon>
        <taxon>asterids</taxon>
        <taxon>lamiids</taxon>
        <taxon>Gentianales</taxon>
        <taxon>Rubiaceae</taxon>
        <taxon>Rubioideae</taxon>
        <taxon>Spermacoceae</taxon>
        <taxon>Hedyotis-Oldenlandia complex</taxon>
        <taxon>Oldenlandia</taxon>
    </lineage>
</organism>
<evidence type="ECO:0000313" key="2">
    <source>
        <dbReference type="EMBL" id="CAI9112834.1"/>
    </source>
</evidence>
<feature type="compositionally biased region" description="Basic and acidic residues" evidence="1">
    <location>
        <begin position="11"/>
        <end position="23"/>
    </location>
</feature>
<keyword evidence="3" id="KW-1185">Reference proteome</keyword>
<protein>
    <submittedName>
        <fullName evidence="2">OLC1v1013328C1</fullName>
    </submittedName>
</protein>
<accession>A0AAV1DYT2</accession>
<dbReference type="PANTHER" id="PTHR33233">
    <property type="entry name" value="ENDONUCLEASE/EXONUCLEASE/PHOSPHATASE"/>
    <property type="match status" value="1"/>
</dbReference>
<dbReference type="EMBL" id="OX459124">
    <property type="protein sequence ID" value="CAI9112834.1"/>
    <property type="molecule type" value="Genomic_DNA"/>
</dbReference>
<reference evidence="2" key="1">
    <citation type="submission" date="2023-03" db="EMBL/GenBank/DDBJ databases">
        <authorList>
            <person name="Julca I."/>
        </authorList>
    </citation>
    <scope>NUCLEOTIDE SEQUENCE</scope>
</reference>
<dbReference type="PANTHER" id="PTHR33233:SF17">
    <property type="entry name" value="DUF4283 DOMAIN-CONTAINING PROTEIN"/>
    <property type="match status" value="1"/>
</dbReference>
<evidence type="ECO:0000313" key="3">
    <source>
        <dbReference type="Proteomes" id="UP001161247"/>
    </source>
</evidence>
<dbReference type="AlphaFoldDB" id="A0AAV1DYT2"/>
<name>A0AAV1DYT2_OLDCO</name>
<feature type="compositionally biased region" description="Basic residues" evidence="1">
    <location>
        <begin position="1"/>
        <end position="10"/>
    </location>
</feature>
<proteinExistence type="predicted"/>